<feature type="region of interest" description="Disordered" evidence="1">
    <location>
        <begin position="167"/>
        <end position="234"/>
    </location>
</feature>
<feature type="region of interest" description="Disordered" evidence="1">
    <location>
        <begin position="20"/>
        <end position="150"/>
    </location>
</feature>
<dbReference type="AlphaFoldDB" id="A0A8J2WRN2"/>
<gene>
    <name evidence="2" type="ORF">PECAL_1P09220</name>
</gene>
<comment type="caution">
    <text evidence="2">The sequence shown here is derived from an EMBL/GenBank/DDBJ whole genome shotgun (WGS) entry which is preliminary data.</text>
</comment>
<evidence type="ECO:0000256" key="1">
    <source>
        <dbReference type="SAM" id="MobiDB-lite"/>
    </source>
</evidence>
<sequence>MTDVEKKVDMSLDELVAMRQKEAKKKASPTLSIRPHSPAKKPAKKATARGAAKTASKKGKPTRKAVAAAASKMNRQQKMNARRGIGGPKLSQNEIQKRASKATKKKGAKVTLKGRGAKVKKPAFKPAGKAKAPVQPKSFTIEPNKGDRPVSIKDFVLPKGTKMQISFKKVKPAAKGSKAKAPVKKKAVAKRKAPAKKTAPTRKAPARKASAKKPTAKKIQVNVGAKKRPQRKKK</sequence>
<evidence type="ECO:0000313" key="3">
    <source>
        <dbReference type="Proteomes" id="UP000789595"/>
    </source>
</evidence>
<feature type="compositionally biased region" description="Low complexity" evidence="1">
    <location>
        <begin position="124"/>
        <end position="134"/>
    </location>
</feature>
<feature type="compositionally biased region" description="Basic residues" evidence="1">
    <location>
        <begin position="168"/>
        <end position="195"/>
    </location>
</feature>
<protein>
    <submittedName>
        <fullName evidence="2">Uncharacterized protein</fullName>
    </submittedName>
</protein>
<proteinExistence type="predicted"/>
<feature type="compositionally biased region" description="Basic residues" evidence="1">
    <location>
        <begin position="204"/>
        <end position="216"/>
    </location>
</feature>
<dbReference type="EMBL" id="CAKKNE010000001">
    <property type="protein sequence ID" value="CAH0364554.1"/>
    <property type="molecule type" value="Genomic_DNA"/>
</dbReference>
<organism evidence="2 3">
    <name type="scientific">Pelagomonas calceolata</name>
    <dbReference type="NCBI Taxonomy" id="35677"/>
    <lineage>
        <taxon>Eukaryota</taxon>
        <taxon>Sar</taxon>
        <taxon>Stramenopiles</taxon>
        <taxon>Ochrophyta</taxon>
        <taxon>Pelagophyceae</taxon>
        <taxon>Pelagomonadales</taxon>
        <taxon>Pelagomonadaceae</taxon>
        <taxon>Pelagomonas</taxon>
    </lineage>
</organism>
<keyword evidence="3" id="KW-1185">Reference proteome</keyword>
<feature type="compositionally biased region" description="Basic residues" evidence="1">
    <location>
        <begin position="37"/>
        <end position="47"/>
    </location>
</feature>
<reference evidence="2" key="1">
    <citation type="submission" date="2021-11" db="EMBL/GenBank/DDBJ databases">
        <authorList>
            <consortium name="Genoscope - CEA"/>
            <person name="William W."/>
        </authorList>
    </citation>
    <scope>NUCLEOTIDE SEQUENCE</scope>
</reference>
<feature type="compositionally biased region" description="Basic residues" evidence="1">
    <location>
        <begin position="98"/>
        <end position="108"/>
    </location>
</feature>
<evidence type="ECO:0000313" key="2">
    <source>
        <dbReference type="EMBL" id="CAH0364554.1"/>
    </source>
</evidence>
<dbReference type="Proteomes" id="UP000789595">
    <property type="component" value="Unassembled WGS sequence"/>
</dbReference>
<feature type="compositionally biased region" description="Basic residues" evidence="1">
    <location>
        <begin position="225"/>
        <end position="234"/>
    </location>
</feature>
<accession>A0A8J2WRN2</accession>
<name>A0A8J2WRN2_9STRA</name>